<evidence type="ECO:0000256" key="1">
    <source>
        <dbReference type="ARBA" id="ARBA00004141"/>
    </source>
</evidence>
<dbReference type="Proteomes" id="UP001271007">
    <property type="component" value="Unassembled WGS sequence"/>
</dbReference>
<comment type="subcellular location">
    <subcellularLocation>
        <location evidence="1">Membrane</location>
        <topology evidence="1">Multi-pass membrane protein</topology>
    </subcellularLocation>
</comment>
<dbReference type="InterPro" id="IPR036259">
    <property type="entry name" value="MFS_trans_sf"/>
</dbReference>
<dbReference type="AlphaFoldDB" id="A0AAJ0DCK8"/>
<feature type="transmembrane region" description="Helical" evidence="5">
    <location>
        <begin position="363"/>
        <end position="381"/>
    </location>
</feature>
<proteinExistence type="predicted"/>
<keyword evidence="2 5" id="KW-0812">Transmembrane</keyword>
<name>A0AAJ0DCK8_9PEZI</name>
<keyword evidence="4 5" id="KW-0472">Membrane</keyword>
<feature type="transmembrane region" description="Helical" evidence="5">
    <location>
        <begin position="226"/>
        <end position="245"/>
    </location>
</feature>
<evidence type="ECO:0000313" key="6">
    <source>
        <dbReference type="EMBL" id="KAK3051247.1"/>
    </source>
</evidence>
<comment type="caution">
    <text evidence="6">The sequence shown here is derived from an EMBL/GenBank/DDBJ whole genome shotgun (WGS) entry which is preliminary data.</text>
</comment>
<keyword evidence="7" id="KW-1185">Reference proteome</keyword>
<evidence type="ECO:0000256" key="4">
    <source>
        <dbReference type="ARBA" id="ARBA00023136"/>
    </source>
</evidence>
<dbReference type="EMBL" id="JAWDJX010000027">
    <property type="protein sequence ID" value="KAK3051247.1"/>
    <property type="molecule type" value="Genomic_DNA"/>
</dbReference>
<keyword evidence="3 5" id="KW-1133">Transmembrane helix</keyword>
<dbReference type="Pfam" id="PF07690">
    <property type="entry name" value="MFS_1"/>
    <property type="match status" value="1"/>
</dbReference>
<feature type="transmembrane region" description="Helical" evidence="5">
    <location>
        <begin position="86"/>
        <end position="104"/>
    </location>
</feature>
<feature type="transmembrane region" description="Helical" evidence="5">
    <location>
        <begin position="46"/>
        <end position="66"/>
    </location>
</feature>
<dbReference type="Gene3D" id="1.20.1250.20">
    <property type="entry name" value="MFS general substrate transporter like domains"/>
    <property type="match status" value="1"/>
</dbReference>
<evidence type="ECO:0000256" key="5">
    <source>
        <dbReference type="SAM" id="Phobius"/>
    </source>
</evidence>
<feature type="transmembrane region" description="Helical" evidence="5">
    <location>
        <begin position="197"/>
        <end position="219"/>
    </location>
</feature>
<dbReference type="PANTHER" id="PTHR23501:SF43">
    <property type="entry name" value="MULTIDRUG TRANSPORTER, PUTATIVE (AFU_ORTHOLOGUE AFUA_6G03040)-RELATED"/>
    <property type="match status" value="1"/>
</dbReference>
<evidence type="ECO:0000313" key="7">
    <source>
        <dbReference type="Proteomes" id="UP001271007"/>
    </source>
</evidence>
<protein>
    <recommendedName>
        <fullName evidence="8">Major facilitator superfamily (MFS) profile domain-containing protein</fullName>
    </recommendedName>
</protein>
<feature type="transmembrane region" description="Helical" evidence="5">
    <location>
        <begin position="116"/>
        <end position="139"/>
    </location>
</feature>
<evidence type="ECO:0008006" key="8">
    <source>
        <dbReference type="Google" id="ProtNLM"/>
    </source>
</evidence>
<organism evidence="6 7">
    <name type="scientific">Extremus antarcticus</name>
    <dbReference type="NCBI Taxonomy" id="702011"/>
    <lineage>
        <taxon>Eukaryota</taxon>
        <taxon>Fungi</taxon>
        <taxon>Dikarya</taxon>
        <taxon>Ascomycota</taxon>
        <taxon>Pezizomycotina</taxon>
        <taxon>Dothideomycetes</taxon>
        <taxon>Dothideomycetidae</taxon>
        <taxon>Mycosphaerellales</taxon>
        <taxon>Extremaceae</taxon>
        <taxon>Extremus</taxon>
    </lineage>
</organism>
<evidence type="ECO:0000256" key="3">
    <source>
        <dbReference type="ARBA" id="ARBA00022989"/>
    </source>
</evidence>
<evidence type="ECO:0000256" key="2">
    <source>
        <dbReference type="ARBA" id="ARBA00022692"/>
    </source>
</evidence>
<dbReference type="Gene3D" id="1.20.1720.10">
    <property type="entry name" value="Multidrug resistance protein D"/>
    <property type="match status" value="1"/>
</dbReference>
<accession>A0AAJ0DCK8</accession>
<feature type="transmembrane region" description="Helical" evidence="5">
    <location>
        <begin position="12"/>
        <end position="34"/>
    </location>
</feature>
<dbReference type="GO" id="GO:0022857">
    <property type="term" value="F:transmembrane transporter activity"/>
    <property type="evidence" value="ECO:0007669"/>
    <property type="project" value="InterPro"/>
</dbReference>
<feature type="transmembrane region" description="Helical" evidence="5">
    <location>
        <begin position="160"/>
        <end position="182"/>
    </location>
</feature>
<dbReference type="SUPFAM" id="SSF103473">
    <property type="entry name" value="MFS general substrate transporter"/>
    <property type="match status" value="1"/>
</dbReference>
<dbReference type="PANTHER" id="PTHR23501">
    <property type="entry name" value="MAJOR FACILITATOR SUPERFAMILY"/>
    <property type="match status" value="1"/>
</dbReference>
<feature type="transmembrane region" description="Helical" evidence="5">
    <location>
        <begin position="257"/>
        <end position="278"/>
    </location>
</feature>
<sequence>MVLVAEIAPKRHFGAVYGMVNLVFVATSAVGPVIGGAITTHSTWRWCFYLNVPAGACVIGVLAFLFPKAESEAKMTLKDSLVRVDWLGLIFIVGASVVLIVPLQEGGSDFGWKSPTVIAMVAVGGLCWIAFASWEIFISRNPREPALLPMMPNRVAYQRVVGVCILNAFLTGIAFTSTVVYLPQRFQAVNDLSPVTAGIRICPALVVSAFAATATGFVLSKKNICSYMMIAGTALQLLGLGLQSSLPTSAAVPPAAYGYQAVLGLGLGTSLIASFVLARIEVRREDIAPTVGTITQVRVFGGVIGLVICRVTQQSYLRRHLPQIVTLDATETIVSSIAAISHLAPETAANVRRAYGEASNMQWRILAYIAAANLLIALFSWRRHPKPISDDPPSAEGNLEAAVPETDSAATLTGADVAMTSLESSRDRK</sequence>
<gene>
    <name evidence="6" type="ORF">LTR09_007643</name>
</gene>
<reference evidence="6" key="1">
    <citation type="submission" date="2023-04" db="EMBL/GenBank/DDBJ databases">
        <title>Black Yeasts Isolated from many extreme environments.</title>
        <authorList>
            <person name="Coleine C."/>
            <person name="Stajich J.E."/>
            <person name="Selbmann L."/>
        </authorList>
    </citation>
    <scope>NUCLEOTIDE SEQUENCE</scope>
    <source>
        <strain evidence="6">CCFEE 5312</strain>
    </source>
</reference>
<dbReference type="InterPro" id="IPR011701">
    <property type="entry name" value="MFS"/>
</dbReference>
<dbReference type="GO" id="GO:0005886">
    <property type="term" value="C:plasma membrane"/>
    <property type="evidence" value="ECO:0007669"/>
    <property type="project" value="TreeGrafter"/>
</dbReference>